<proteinExistence type="predicted"/>
<dbReference type="Pfam" id="PF20648">
    <property type="entry name" value="DUF6809"/>
    <property type="match status" value="1"/>
</dbReference>
<keyword evidence="2" id="KW-1185">Reference proteome</keyword>
<protein>
    <submittedName>
        <fullName evidence="1">Uncharacterized protein</fullName>
    </submittedName>
</protein>
<gene>
    <name evidence="1" type="ORF">G9470_20265</name>
</gene>
<reference evidence="1 2" key="1">
    <citation type="submission" date="2020-03" db="EMBL/GenBank/DDBJ databases">
        <title>Genome Sequence of industrial isolate, B5A.</title>
        <authorList>
            <person name="Sharma S."/>
            <person name="Patil P.B."/>
            <person name="Korpole S."/>
        </authorList>
    </citation>
    <scope>NUCLEOTIDE SEQUENCE [LARGE SCALE GENOMIC DNA]</scope>
    <source>
        <strain evidence="1 2">PI-S10-B5A</strain>
    </source>
</reference>
<sequence length="93" mass="10975">MILDAIFDGQIYPSETVVPKCKAFWEANEAATNIMSYFEQKLSKEDYEKLERLNDRLADSQNIQKKEQFKYGFAMGVLLMKEVYEHPEFKPKE</sequence>
<accession>A0ABX1VUL7</accession>
<organism evidence="1 2">
    <name type="scientific">Lacrimispora defluvii</name>
    <dbReference type="NCBI Taxonomy" id="2719233"/>
    <lineage>
        <taxon>Bacteria</taxon>
        <taxon>Bacillati</taxon>
        <taxon>Bacillota</taxon>
        <taxon>Clostridia</taxon>
        <taxon>Lachnospirales</taxon>
        <taxon>Lachnospiraceae</taxon>
        <taxon>Lacrimispora</taxon>
    </lineage>
</organism>
<comment type="caution">
    <text evidence="1">The sequence shown here is derived from an EMBL/GenBank/DDBJ whole genome shotgun (WGS) entry which is preliminary data.</text>
</comment>
<dbReference type="Proteomes" id="UP000539052">
    <property type="component" value="Unassembled WGS sequence"/>
</dbReference>
<dbReference type="EMBL" id="JAAOXG010000046">
    <property type="protein sequence ID" value="NNJ32103.1"/>
    <property type="molecule type" value="Genomic_DNA"/>
</dbReference>
<evidence type="ECO:0000313" key="1">
    <source>
        <dbReference type="EMBL" id="NNJ32103.1"/>
    </source>
</evidence>
<dbReference type="InterPro" id="IPR049215">
    <property type="entry name" value="DUF6809"/>
</dbReference>
<evidence type="ECO:0000313" key="2">
    <source>
        <dbReference type="Proteomes" id="UP000539052"/>
    </source>
</evidence>
<name>A0ABX1VUL7_9FIRM</name>
<dbReference type="RefSeq" id="WP_170823208.1">
    <property type="nucleotide sequence ID" value="NZ_JAAOXG010000046.1"/>
</dbReference>